<evidence type="ECO:0000313" key="2">
    <source>
        <dbReference type="Proteomes" id="UP001447857"/>
    </source>
</evidence>
<evidence type="ECO:0008006" key="3">
    <source>
        <dbReference type="Google" id="ProtNLM"/>
    </source>
</evidence>
<gene>
    <name evidence="1" type="ORF">V6624_04380</name>
</gene>
<reference evidence="1 2" key="1">
    <citation type="submission" date="2024-02" db="EMBL/GenBank/DDBJ databases">
        <title>complete genome of Flavobacterium ginsenosidimutans Str. YTB16.</title>
        <authorList>
            <person name="Wang Q."/>
        </authorList>
    </citation>
    <scope>NUCLEOTIDE SEQUENCE [LARGE SCALE GENOMIC DNA]</scope>
    <source>
        <strain evidence="1 2">YTB16</strain>
    </source>
</reference>
<accession>A0ABZ2Q9T5</accession>
<dbReference type="InterPro" id="IPR054500">
    <property type="entry name" value="Phage_fiber_rpt"/>
</dbReference>
<evidence type="ECO:0000313" key="1">
    <source>
        <dbReference type="EMBL" id="WXK50877.1"/>
    </source>
</evidence>
<name>A0ABZ2Q9T5_9FLAO</name>
<dbReference type="RefSeq" id="WP_338840989.1">
    <property type="nucleotide sequence ID" value="NZ_CP147988.1"/>
</dbReference>
<sequence length="619" mass="67591">MSTNHNRIKVADLETNQQNKILITNSSGELEFSDINNIKADSYNGLDYTQEGKALDARQGKVLKDLIDDINELLVSDNADLNSLQKLADAIETVRNSFGTMLVNDLITGGSTKALTAEQGKILQNNKLSYVLEINTVGGITYTYTIDDYKKHTVFSSANPVTVTIPTNLNVAIPIGTEIKYTQKGAGIVTIGGSGVTINSNVSLSSVKGETRILRKIDTDEWVLIGNIALPGAKVPYTVFIDTVNGNDSNGIVTDSSKPFKTAAAAYAALPANDGIMWTLYYLDSSTSRQLPVTPLRPIKIMTPHPGVFLFNEINGELSGGNIFEVDAPLSTMTIKLTTGTCSMRPTVFLRLKLFNLNVYAMHTGFAGFFGNGSYSTENMRIEVVNFYCENTTSGLRLFGGQGDVIVRKFTSKANGMRLKNDNTTGVRFSFYEVYADTYALKLEAQDTTHYYKIMKYSGNADITDGMSSMLDVTGVSFTCPSFTYLRNQITGRMTNLNYAINLPSSIPNSISIDNFIGRINSFTTPQPIINIRNSTLYLSGLFANGWLSWSQGNTLMTIIDSYIIQDTPTNLFTFQNSSSGFMTLNKIGFFKTNATNLVNPATASGTGVTIVDLTPNSH</sequence>
<protein>
    <recommendedName>
        <fullName evidence="3">Tail fiber protein</fullName>
    </recommendedName>
</protein>
<dbReference type="Pfam" id="PF22337">
    <property type="entry name" value="Phage_fiber_rpt"/>
    <property type="match status" value="2"/>
</dbReference>
<organism evidence="1 2">
    <name type="scientific">Flavobacterium ginsenosidimutans</name>
    <dbReference type="NCBI Taxonomy" id="687844"/>
    <lineage>
        <taxon>Bacteria</taxon>
        <taxon>Pseudomonadati</taxon>
        <taxon>Bacteroidota</taxon>
        <taxon>Flavobacteriia</taxon>
        <taxon>Flavobacteriales</taxon>
        <taxon>Flavobacteriaceae</taxon>
        <taxon>Flavobacterium</taxon>
    </lineage>
</organism>
<dbReference type="Proteomes" id="UP001447857">
    <property type="component" value="Chromosome"/>
</dbReference>
<keyword evidence="2" id="KW-1185">Reference proteome</keyword>
<dbReference type="EMBL" id="CP147988">
    <property type="protein sequence ID" value="WXK50877.1"/>
    <property type="molecule type" value="Genomic_DNA"/>
</dbReference>
<proteinExistence type="predicted"/>